<reference evidence="2" key="1">
    <citation type="submission" date="2023-03" db="EMBL/GenBank/DDBJ databases">
        <title>Mating type loci evolution in Malassezia.</title>
        <authorList>
            <person name="Coelho M.A."/>
        </authorList>
    </citation>
    <scope>NUCLEOTIDE SEQUENCE</scope>
    <source>
        <strain evidence="2">CBS 9557</strain>
    </source>
</reference>
<dbReference type="PANTHER" id="PTHR13134:SF3">
    <property type="entry name" value="TRAFFICKING PROTEIN PARTICLE COMPLEX SUBUNIT 13"/>
    <property type="match status" value="1"/>
</dbReference>
<gene>
    <name evidence="2" type="ORF">MNAN1_000705</name>
</gene>
<dbReference type="InterPro" id="IPR010378">
    <property type="entry name" value="TRAPPC13"/>
</dbReference>
<sequence>METEAAYTPPIAVRVMRIAAPRMVSQCVPLLEVKELGQGVHGSSTAVPAYEPRIAAALSAAYAPKTDASTLGMLPVHEAAWTDELGIPASFGTVAVGQTFQAVVCVSNTGPVPLTGVRIVLELHSEATEKFVAASWELANAELPTALAPQTQHCVVATHALETMAPHALVCRIRSDRIDTQAEHWLSKYVSALTSVAQQSEALSCVRHPDARIRDRTVVRVQIRNVSERPLYIDALALETEAIWDVQAEPLDPAPLLPQDVRQYLCTLTPTDEVTWPLLLAQRDALEALPPQSTTLPLPLRLGHVRVAWRVPRGEPGSLRVGPLMRVVHTARPRTPWYAAVYVEPVHGTLDEACEVRAQLRVWQWDQVPETSVRLVWELSDASGACVVGARQHTTEFATEWGQTTQRHTTWKVVPLQEGVVRLGSVKVLVNLCKCGPVWPKPA</sequence>
<dbReference type="EMBL" id="CP119892">
    <property type="protein sequence ID" value="WFD25739.1"/>
    <property type="molecule type" value="Genomic_DNA"/>
</dbReference>
<evidence type="ECO:0000259" key="1">
    <source>
        <dbReference type="Pfam" id="PF06159"/>
    </source>
</evidence>
<feature type="domain" description="Trafficking protein particle complex subunit 13 N-terminal" evidence="1">
    <location>
        <begin position="11"/>
        <end position="175"/>
    </location>
</feature>
<dbReference type="AlphaFoldDB" id="A0AAF0EJD6"/>
<organism evidence="2 3">
    <name type="scientific">Malassezia nana</name>
    <dbReference type="NCBI Taxonomy" id="180528"/>
    <lineage>
        <taxon>Eukaryota</taxon>
        <taxon>Fungi</taxon>
        <taxon>Dikarya</taxon>
        <taxon>Basidiomycota</taxon>
        <taxon>Ustilaginomycotina</taxon>
        <taxon>Malasseziomycetes</taxon>
        <taxon>Malasseziales</taxon>
        <taxon>Malasseziaceae</taxon>
        <taxon>Malassezia</taxon>
    </lineage>
</organism>
<proteinExistence type="predicted"/>
<evidence type="ECO:0000313" key="3">
    <source>
        <dbReference type="Proteomes" id="UP001213623"/>
    </source>
</evidence>
<dbReference type="Pfam" id="PF06159">
    <property type="entry name" value="TRAPPC13_N"/>
    <property type="match status" value="1"/>
</dbReference>
<dbReference type="GO" id="GO:1990072">
    <property type="term" value="C:TRAPPIII protein complex"/>
    <property type="evidence" value="ECO:0007669"/>
    <property type="project" value="TreeGrafter"/>
</dbReference>
<name>A0AAF0EJD6_9BASI</name>
<dbReference type="PANTHER" id="PTHR13134">
    <property type="entry name" value="TRAFFICKING PROTEIN PARTICLE COMPLEX SUBUNIT 13"/>
    <property type="match status" value="1"/>
</dbReference>
<keyword evidence="3" id="KW-1185">Reference proteome</keyword>
<accession>A0AAF0EJD6</accession>
<protein>
    <recommendedName>
        <fullName evidence="1">Trafficking protein particle complex subunit 13 N-terminal domain-containing protein</fullName>
    </recommendedName>
</protein>
<dbReference type="Proteomes" id="UP001213623">
    <property type="component" value="Chromosome 1"/>
</dbReference>
<dbReference type="InterPro" id="IPR055427">
    <property type="entry name" value="TRAPPC13_N"/>
</dbReference>
<evidence type="ECO:0000313" key="2">
    <source>
        <dbReference type="EMBL" id="WFD25739.1"/>
    </source>
</evidence>